<accession>A0ABS7XW59</accession>
<reference evidence="2" key="1">
    <citation type="submission" date="2023-07" db="EMBL/GenBank/DDBJ databases">
        <authorList>
            <person name="Yue Y."/>
        </authorList>
    </citation>
    <scope>NUCLEOTIDE SEQUENCE [LARGE SCALE GENOMIC DNA]</scope>
    <source>
        <strain evidence="2">2Y89</strain>
    </source>
</reference>
<keyword evidence="2" id="KW-1185">Reference proteome</keyword>
<gene>
    <name evidence="1" type="ORF">LBV24_01555</name>
</gene>
<evidence type="ECO:0000313" key="2">
    <source>
        <dbReference type="Proteomes" id="UP001198402"/>
    </source>
</evidence>
<dbReference type="EMBL" id="JAIUJS010000001">
    <property type="protein sequence ID" value="MCA0151883.1"/>
    <property type="molecule type" value="Genomic_DNA"/>
</dbReference>
<sequence length="354" mass="41712">MGSLLNTYRLIADILSFESEDGSLKSQLKSNTLDWDSLVKVGSSHLVLPTIYCRLKSKKLLDVIPEELEAYLKEITELNRERNLAIIVQVKNLAQLLDEHHIEYVFLKGAALLVGDYYDDISERMIGDIDILIAESDLEKAFELLKNESYTPLKQTLGNHFFEHKHLPRLTTKKHICAVELHRKLFISYQHKYLTNSNIIDNKVIYKSLYIPSLQHLSLHNILNYQINDKGHLYKGLNFRASFDTLVLNKKYEIDLTKNYFNTKLVKQYVYRSNGFFKDFNNITTIKSTRFLNFKLNNKWFHKVWYKTLSVYSYLGELIPRFVFFVINSDYRGATWKDRKRIINHLRLKLLSKT</sequence>
<protein>
    <submittedName>
        <fullName evidence="1">Nucleotidyltransferase family protein</fullName>
    </submittedName>
</protein>
<evidence type="ECO:0000313" key="1">
    <source>
        <dbReference type="EMBL" id="MCA0151883.1"/>
    </source>
</evidence>
<organism evidence="1 2">
    <name type="scientific">Winogradskyella vincentii</name>
    <dbReference type="NCBI Taxonomy" id="2877122"/>
    <lineage>
        <taxon>Bacteria</taxon>
        <taxon>Pseudomonadati</taxon>
        <taxon>Bacteroidota</taxon>
        <taxon>Flavobacteriia</taxon>
        <taxon>Flavobacteriales</taxon>
        <taxon>Flavobacteriaceae</taxon>
        <taxon>Winogradskyella</taxon>
    </lineage>
</organism>
<comment type="caution">
    <text evidence="1">The sequence shown here is derived from an EMBL/GenBank/DDBJ whole genome shotgun (WGS) entry which is preliminary data.</text>
</comment>
<name>A0ABS7XW59_9FLAO</name>
<dbReference type="Proteomes" id="UP001198402">
    <property type="component" value="Unassembled WGS sequence"/>
</dbReference>
<dbReference type="Gene3D" id="3.30.460.40">
    <property type="match status" value="1"/>
</dbReference>
<dbReference type="InterPro" id="IPR039498">
    <property type="entry name" value="NTP_transf_5"/>
</dbReference>
<proteinExistence type="predicted"/>
<dbReference type="RefSeq" id="WP_224476850.1">
    <property type="nucleotide sequence ID" value="NZ_JAIUJS010000001.1"/>
</dbReference>
<dbReference type="Pfam" id="PF14907">
    <property type="entry name" value="NTP_transf_5"/>
    <property type="match status" value="1"/>
</dbReference>